<feature type="transmembrane region" description="Helical" evidence="1">
    <location>
        <begin position="42"/>
        <end position="64"/>
    </location>
</feature>
<protein>
    <submittedName>
        <fullName evidence="3">Uncharacterized protein</fullName>
    </submittedName>
</protein>
<dbReference type="EMBL" id="JACHCA010000016">
    <property type="protein sequence ID" value="MBB6130700.1"/>
    <property type="molecule type" value="Genomic_DNA"/>
</dbReference>
<keyword evidence="1" id="KW-1133">Transmembrane helix</keyword>
<proteinExistence type="predicted"/>
<dbReference type="EMBL" id="JACHCB010000027">
    <property type="protein sequence ID" value="MBB6113046.1"/>
    <property type="molecule type" value="Genomic_DNA"/>
</dbReference>
<dbReference type="AlphaFoldDB" id="A0A1N7GEG3"/>
<dbReference type="Proteomes" id="UP000541583">
    <property type="component" value="Unassembled WGS sequence"/>
</dbReference>
<name>A0A1N7GEG3_9SPHI</name>
<accession>A0A1N7GEG3</accession>
<feature type="transmembrane region" description="Helical" evidence="1">
    <location>
        <begin position="95"/>
        <end position="115"/>
    </location>
</feature>
<evidence type="ECO:0000313" key="3">
    <source>
        <dbReference type="EMBL" id="MBB6130700.1"/>
    </source>
</evidence>
<feature type="transmembrane region" description="Helical" evidence="1">
    <location>
        <begin position="71"/>
        <end position="89"/>
    </location>
</feature>
<dbReference type="Proteomes" id="UP000548326">
    <property type="component" value="Unassembled WGS sequence"/>
</dbReference>
<gene>
    <name evidence="3" type="ORF">HDF22_004843</name>
    <name evidence="2" type="ORF">HDF23_005829</name>
</gene>
<comment type="caution">
    <text evidence="3">The sequence shown here is derived from an EMBL/GenBank/DDBJ whole genome shotgun (WGS) entry which is preliminary data.</text>
</comment>
<organism evidence="3 5">
    <name type="scientific">Mucilaginibacter lappiensis</name>
    <dbReference type="NCBI Taxonomy" id="354630"/>
    <lineage>
        <taxon>Bacteria</taxon>
        <taxon>Pseudomonadati</taxon>
        <taxon>Bacteroidota</taxon>
        <taxon>Sphingobacteriia</taxon>
        <taxon>Sphingobacteriales</taxon>
        <taxon>Sphingobacteriaceae</taxon>
        <taxon>Mucilaginibacter</taxon>
    </lineage>
</organism>
<keyword evidence="4" id="KW-1185">Reference proteome</keyword>
<evidence type="ECO:0000256" key="1">
    <source>
        <dbReference type="SAM" id="Phobius"/>
    </source>
</evidence>
<keyword evidence="1" id="KW-0472">Membrane</keyword>
<evidence type="ECO:0000313" key="4">
    <source>
        <dbReference type="Proteomes" id="UP000541583"/>
    </source>
</evidence>
<sequence>METAINVKSPWNTAVNPPKYKKSSIYERWLALEDSQAENKTMWYLISMVAQGVFFLPIPAYLIYYYNASSLVLIITMVFFFANIIAGMGGYGIRVLMSIFAFSVFAHVLMLAFYLL</sequence>
<evidence type="ECO:0000313" key="5">
    <source>
        <dbReference type="Proteomes" id="UP000548326"/>
    </source>
</evidence>
<keyword evidence="1" id="KW-0812">Transmembrane</keyword>
<dbReference type="RefSeq" id="WP_076378915.1">
    <property type="nucleotide sequence ID" value="NZ_FTMG01000027.1"/>
</dbReference>
<reference evidence="4 5" key="1">
    <citation type="submission" date="2020-08" db="EMBL/GenBank/DDBJ databases">
        <title>Genomic Encyclopedia of Type Strains, Phase IV (KMG-V): Genome sequencing to study the core and pangenomes of soil and plant-associated prokaryotes.</title>
        <authorList>
            <person name="Whitman W."/>
        </authorList>
    </citation>
    <scope>NUCLEOTIDE SEQUENCE [LARGE SCALE GENOMIC DNA]</scope>
    <source>
        <strain evidence="2 4">ANJLi2</strain>
        <strain evidence="3 5">MP601</strain>
    </source>
</reference>
<dbReference type="OrthoDB" id="798211at2"/>
<evidence type="ECO:0000313" key="2">
    <source>
        <dbReference type="EMBL" id="MBB6113046.1"/>
    </source>
</evidence>